<evidence type="ECO:0000256" key="2">
    <source>
        <dbReference type="ARBA" id="ARBA00006898"/>
    </source>
</evidence>
<dbReference type="OMA" id="HNLRTIE"/>
<evidence type="ECO:0000313" key="10">
    <source>
        <dbReference type="Proteomes" id="UP000444721"/>
    </source>
</evidence>
<feature type="region of interest" description="Disordered" evidence="7">
    <location>
        <begin position="134"/>
        <end position="159"/>
    </location>
</feature>
<comment type="caution">
    <text evidence="9">The sequence shown here is derived from an EMBL/GenBank/DDBJ whole genome shotgun (WGS) entry which is preliminary data.</text>
</comment>
<keyword evidence="6" id="KW-0539">Nucleus</keyword>
<keyword evidence="10" id="KW-1185">Reference proteome</keyword>
<feature type="compositionally biased region" description="Basic and acidic residues" evidence="7">
    <location>
        <begin position="177"/>
        <end position="188"/>
    </location>
</feature>
<reference evidence="9 10" key="1">
    <citation type="journal article" date="2019" name="Sci. Rep.">
        <title>Nanopore sequencing improves the draft genome of the human pathogenic amoeba Naegleria fowleri.</title>
        <authorList>
            <person name="Liechti N."/>
            <person name="Schurch N."/>
            <person name="Bruggmann R."/>
            <person name="Wittwer M."/>
        </authorList>
    </citation>
    <scope>NUCLEOTIDE SEQUENCE [LARGE SCALE GENOMIC DNA]</scope>
    <source>
        <strain evidence="9 10">ATCC 30894</strain>
    </source>
</reference>
<dbReference type="SMART" id="SM00657">
    <property type="entry name" value="RPOL4c"/>
    <property type="match status" value="1"/>
</dbReference>
<dbReference type="VEuPathDB" id="AmoebaDB:NfTy_010960"/>
<comment type="similarity">
    <text evidence="2">Belongs to the eukaryotic RPC9 RNA polymerase subunit family.</text>
</comment>
<proteinExistence type="inferred from homology"/>
<evidence type="ECO:0000313" key="9">
    <source>
        <dbReference type="EMBL" id="KAF0983215.1"/>
    </source>
</evidence>
<comment type="subcellular location">
    <subcellularLocation>
        <location evidence="1">Nucleus</location>
    </subcellularLocation>
</comment>
<dbReference type="InterPro" id="IPR038324">
    <property type="entry name" value="Rpb4/RPC9_sf"/>
</dbReference>
<dbReference type="EMBL" id="VFQX01000006">
    <property type="protein sequence ID" value="KAF0983215.1"/>
    <property type="molecule type" value="Genomic_DNA"/>
</dbReference>
<evidence type="ECO:0000256" key="4">
    <source>
        <dbReference type="ARBA" id="ARBA00022478"/>
    </source>
</evidence>
<dbReference type="PANTHER" id="PTHR15561:SF0">
    <property type="entry name" value="DNA-DIRECTED RNA POLYMERASE III SUBUNIT RPC9"/>
    <property type="match status" value="1"/>
</dbReference>
<dbReference type="GO" id="GO:0005666">
    <property type="term" value="C:RNA polymerase III complex"/>
    <property type="evidence" value="ECO:0007669"/>
    <property type="project" value="InterPro"/>
</dbReference>
<dbReference type="InterPro" id="IPR010997">
    <property type="entry name" value="HRDC-like_sf"/>
</dbReference>
<dbReference type="OrthoDB" id="1746530at2759"/>
<accession>A0A6A5CCZ1</accession>
<evidence type="ECO:0000256" key="3">
    <source>
        <dbReference type="ARBA" id="ARBA00016672"/>
    </source>
</evidence>
<dbReference type="InterPro" id="IPR005574">
    <property type="entry name" value="Rpb4/RPC9"/>
</dbReference>
<evidence type="ECO:0000256" key="1">
    <source>
        <dbReference type="ARBA" id="ARBA00004123"/>
    </source>
</evidence>
<protein>
    <recommendedName>
        <fullName evidence="3">DNA-directed RNA polymerase III subunit RPC9</fullName>
    </recommendedName>
</protein>
<dbReference type="SUPFAM" id="SSF47819">
    <property type="entry name" value="HRDC-like"/>
    <property type="match status" value="1"/>
</dbReference>
<dbReference type="Pfam" id="PF03874">
    <property type="entry name" value="RNA_pol_Rpb4"/>
    <property type="match status" value="1"/>
</dbReference>
<dbReference type="GO" id="GO:0000166">
    <property type="term" value="F:nucleotide binding"/>
    <property type="evidence" value="ECO:0007669"/>
    <property type="project" value="InterPro"/>
</dbReference>
<keyword evidence="5" id="KW-0804">Transcription</keyword>
<name>A0A6A5CCZ1_NAEFO</name>
<dbReference type="Gene3D" id="1.20.1250.40">
    <property type="match status" value="1"/>
</dbReference>
<gene>
    <name evidence="9" type="ORF">FDP41_010280</name>
</gene>
<feature type="domain" description="RNA polymerase Rpb4/RPC9 core" evidence="8">
    <location>
        <begin position="1"/>
        <end position="132"/>
    </location>
</feature>
<evidence type="ECO:0000256" key="7">
    <source>
        <dbReference type="SAM" id="MobiDB-lite"/>
    </source>
</evidence>
<feature type="region of interest" description="Disordered" evidence="7">
    <location>
        <begin position="173"/>
        <end position="208"/>
    </location>
</feature>
<dbReference type="VEuPathDB" id="AmoebaDB:NF0088360"/>
<dbReference type="VEuPathDB" id="AmoebaDB:FDP41_010280"/>
<evidence type="ECO:0000259" key="8">
    <source>
        <dbReference type="SMART" id="SM00657"/>
    </source>
</evidence>
<dbReference type="GO" id="GO:0006384">
    <property type="term" value="P:transcription initiation at RNA polymerase III promoter"/>
    <property type="evidence" value="ECO:0007669"/>
    <property type="project" value="InterPro"/>
</dbReference>
<keyword evidence="4" id="KW-0240">DNA-directed RNA polymerase</keyword>
<dbReference type="PANTHER" id="PTHR15561">
    <property type="entry name" value="CALCITONIN GENE-RELATED PEPTIDE-RECEPTOR COMPONENT PROTEIN"/>
    <property type="match status" value="1"/>
</dbReference>
<dbReference type="AlphaFoldDB" id="A0A6A5CCZ1"/>
<organism evidence="9 10">
    <name type="scientific">Naegleria fowleri</name>
    <name type="common">Brain eating amoeba</name>
    <dbReference type="NCBI Taxonomy" id="5763"/>
    <lineage>
        <taxon>Eukaryota</taxon>
        <taxon>Discoba</taxon>
        <taxon>Heterolobosea</taxon>
        <taxon>Tetramitia</taxon>
        <taxon>Eutetramitia</taxon>
        <taxon>Vahlkampfiidae</taxon>
        <taxon>Naegleria</taxon>
    </lineage>
</organism>
<dbReference type="InterPro" id="IPR038846">
    <property type="entry name" value="RPC9"/>
</dbReference>
<feature type="compositionally biased region" description="Polar residues" evidence="7">
    <location>
        <begin position="189"/>
        <end position="202"/>
    </location>
</feature>
<sequence length="208" mass="24534">MKVLKVDEYPLTNFEVKQVVEQHFEFRKEKFGVREFNFKRNRDPLLDFECRLLYYFDKQTIVKYQNEETIRNLLKELEPYRLTKLEKMLMVNNPPSTLVEIHSIIDSCESRYNEEDILKMLEIINTNLLKTPTASAISSDSSEKKNKKDRKSKNKAGERTTWYEFISNIDAARKKKQDAQNKQKEQTKEGTSGTSTDTTQKSDVMDIL</sequence>
<evidence type="ECO:0000256" key="5">
    <source>
        <dbReference type="ARBA" id="ARBA00023163"/>
    </source>
</evidence>
<evidence type="ECO:0000256" key="6">
    <source>
        <dbReference type="ARBA" id="ARBA00023242"/>
    </source>
</evidence>
<dbReference type="Proteomes" id="UP000444721">
    <property type="component" value="Unassembled WGS sequence"/>
</dbReference>
<dbReference type="InterPro" id="IPR006590">
    <property type="entry name" value="RNA_pol_Rpb4/RPC9_core"/>
</dbReference>
<dbReference type="GeneID" id="68117495"/>
<dbReference type="RefSeq" id="XP_044567928.1">
    <property type="nucleotide sequence ID" value="XM_044700561.1"/>
</dbReference>